<protein>
    <recommendedName>
        <fullName evidence="2">DUF6533 domain-containing protein</fullName>
    </recommendedName>
</protein>
<dbReference type="InParanoid" id="A0A165FYS6"/>
<dbReference type="Pfam" id="PF20151">
    <property type="entry name" value="DUF6533"/>
    <property type="match status" value="1"/>
</dbReference>
<gene>
    <name evidence="3" type="ORF">CALCODRAFT_483194</name>
</gene>
<dbReference type="AlphaFoldDB" id="A0A165FYS6"/>
<reference evidence="3 4" key="1">
    <citation type="journal article" date="2016" name="Mol. Biol. Evol.">
        <title>Comparative Genomics of Early-Diverging Mushroom-Forming Fungi Provides Insights into the Origins of Lignocellulose Decay Capabilities.</title>
        <authorList>
            <person name="Nagy L.G."/>
            <person name="Riley R."/>
            <person name="Tritt A."/>
            <person name="Adam C."/>
            <person name="Daum C."/>
            <person name="Floudas D."/>
            <person name="Sun H."/>
            <person name="Yadav J.S."/>
            <person name="Pangilinan J."/>
            <person name="Larsson K.H."/>
            <person name="Matsuura K."/>
            <person name="Barry K."/>
            <person name="Labutti K."/>
            <person name="Kuo R."/>
            <person name="Ohm R.A."/>
            <person name="Bhattacharya S.S."/>
            <person name="Shirouzu T."/>
            <person name="Yoshinaga Y."/>
            <person name="Martin F.M."/>
            <person name="Grigoriev I.V."/>
            <person name="Hibbett D.S."/>
        </authorList>
    </citation>
    <scope>NUCLEOTIDE SEQUENCE [LARGE SCALE GENOMIC DNA]</scope>
    <source>
        <strain evidence="3 4">HHB12733</strain>
    </source>
</reference>
<dbReference type="OrthoDB" id="3350812at2759"/>
<feature type="transmembrane region" description="Helical" evidence="1">
    <location>
        <begin position="164"/>
        <end position="189"/>
    </location>
</feature>
<evidence type="ECO:0000259" key="2">
    <source>
        <dbReference type="Pfam" id="PF20151"/>
    </source>
</evidence>
<dbReference type="EMBL" id="KV423964">
    <property type="protein sequence ID" value="KZT57379.1"/>
    <property type="molecule type" value="Genomic_DNA"/>
</dbReference>
<dbReference type="STRING" id="1353952.A0A165FYS6"/>
<feature type="transmembrane region" description="Helical" evidence="1">
    <location>
        <begin position="124"/>
        <end position="144"/>
    </location>
</feature>
<feature type="domain" description="DUF6533" evidence="2">
    <location>
        <begin position="25"/>
        <end position="69"/>
    </location>
</feature>
<evidence type="ECO:0000256" key="1">
    <source>
        <dbReference type="SAM" id="Phobius"/>
    </source>
</evidence>
<keyword evidence="1" id="KW-0472">Membrane</keyword>
<name>A0A165FYS6_9BASI</name>
<sequence length="328" mass="36292">MDPAEQAAIAALVTYAEHTQITNFFTIASFTVFVYDWILTLPMEIKYVWPAPWSWGKTLFLLTRYLALIDTSVIIPRQLGYNLSTDNCQLLYQWSTWSMVIGVAIADIILAMRTWAIWSKSRPWGFALAFAWVAVYGITVGTMGKGMSGLAFGPPPDPALRGCFIVAAGDIGILFIGFVVIMVFDLFTFTATAIKGIDHLRRGDSALVSVLYRDGLLFSAILCVISVLNIIVLEHLTSDLFDVLVVLFRSVHAILACRIMLNIRDAAGKELGEPSTDLELTTMGQHQHAAGRTREGEETTWNTTWQESELAEDERVGVGRVQAFSLTG</sequence>
<evidence type="ECO:0000313" key="4">
    <source>
        <dbReference type="Proteomes" id="UP000076842"/>
    </source>
</evidence>
<keyword evidence="1" id="KW-0812">Transmembrane</keyword>
<feature type="transmembrane region" description="Helical" evidence="1">
    <location>
        <begin position="91"/>
        <end position="112"/>
    </location>
</feature>
<accession>A0A165FYS6</accession>
<organism evidence="3 4">
    <name type="scientific">Calocera cornea HHB12733</name>
    <dbReference type="NCBI Taxonomy" id="1353952"/>
    <lineage>
        <taxon>Eukaryota</taxon>
        <taxon>Fungi</taxon>
        <taxon>Dikarya</taxon>
        <taxon>Basidiomycota</taxon>
        <taxon>Agaricomycotina</taxon>
        <taxon>Dacrymycetes</taxon>
        <taxon>Dacrymycetales</taxon>
        <taxon>Dacrymycetaceae</taxon>
        <taxon>Calocera</taxon>
    </lineage>
</organism>
<evidence type="ECO:0000313" key="3">
    <source>
        <dbReference type="EMBL" id="KZT57379.1"/>
    </source>
</evidence>
<dbReference type="InterPro" id="IPR045340">
    <property type="entry name" value="DUF6533"/>
</dbReference>
<feature type="transmembrane region" description="Helical" evidence="1">
    <location>
        <begin position="20"/>
        <end position="38"/>
    </location>
</feature>
<dbReference type="Proteomes" id="UP000076842">
    <property type="component" value="Unassembled WGS sequence"/>
</dbReference>
<proteinExistence type="predicted"/>
<feature type="transmembrane region" description="Helical" evidence="1">
    <location>
        <begin position="210"/>
        <end position="231"/>
    </location>
</feature>
<keyword evidence="4" id="KW-1185">Reference proteome</keyword>
<keyword evidence="1" id="KW-1133">Transmembrane helix</keyword>